<feature type="compositionally biased region" description="Polar residues" evidence="1">
    <location>
        <begin position="19"/>
        <end position="29"/>
    </location>
</feature>
<name>A0A7S1T8F0_9CHLO</name>
<evidence type="ECO:0000313" key="2">
    <source>
        <dbReference type="EMBL" id="CAD9223269.1"/>
    </source>
</evidence>
<evidence type="ECO:0008006" key="3">
    <source>
        <dbReference type="Google" id="ProtNLM"/>
    </source>
</evidence>
<dbReference type="AlphaFoldDB" id="A0A7S1T8F0"/>
<feature type="region of interest" description="Disordered" evidence="1">
    <location>
        <begin position="1"/>
        <end position="29"/>
    </location>
</feature>
<accession>A0A7S1T8F0</accession>
<evidence type="ECO:0000256" key="1">
    <source>
        <dbReference type="SAM" id="MobiDB-lite"/>
    </source>
</evidence>
<reference evidence="2" key="1">
    <citation type="submission" date="2021-01" db="EMBL/GenBank/DDBJ databases">
        <authorList>
            <person name="Corre E."/>
            <person name="Pelletier E."/>
            <person name="Niang G."/>
            <person name="Scheremetjew M."/>
            <person name="Finn R."/>
            <person name="Kale V."/>
            <person name="Holt S."/>
            <person name="Cochrane G."/>
            <person name="Meng A."/>
            <person name="Brown T."/>
            <person name="Cohen L."/>
        </authorList>
    </citation>
    <scope>NUCLEOTIDE SEQUENCE</scope>
    <source>
        <strain evidence="2">PLY429</strain>
    </source>
</reference>
<dbReference type="EMBL" id="HBGG01040536">
    <property type="protein sequence ID" value="CAD9223269.1"/>
    <property type="molecule type" value="Transcribed_RNA"/>
</dbReference>
<sequence>MAPKTRSVDSPPVTRADSSDPNSQQSTLVPTPNTLALVLEQIALINARLDAHAANAAVAIATVGVPEPHVVQRLRDAQREPPRDDHSIDCATATWDTMCERLDSKSFARSLSLLDNLTLKQRPGQSLIDYVHFMRQTFYDYNETCQRIDGSAAIHPHNLGLIVLRGISSTGPFGEAKQCLINAFDTGYLLSADEVIDNILYLAHNMDEEITTPGALAPDTSPPPISAFVVDGRGSHSGRGHTPRGGRGLPNKCYACGSLDHIMSSCTAPDDALLKWALAKRKMIVQKYGTPCGSSYAHAALLSEFPADDADILPTLEDCKDEYDDTEEWVC</sequence>
<organism evidence="2">
    <name type="scientific">Tetraselmis chuii</name>
    <dbReference type="NCBI Taxonomy" id="63592"/>
    <lineage>
        <taxon>Eukaryota</taxon>
        <taxon>Viridiplantae</taxon>
        <taxon>Chlorophyta</taxon>
        <taxon>core chlorophytes</taxon>
        <taxon>Chlorodendrophyceae</taxon>
        <taxon>Chlorodendrales</taxon>
        <taxon>Chlorodendraceae</taxon>
        <taxon>Tetraselmis</taxon>
    </lineage>
</organism>
<proteinExistence type="predicted"/>
<gene>
    <name evidence="2" type="ORF">TCHU04912_LOCUS20901</name>
</gene>
<protein>
    <recommendedName>
        <fullName evidence="3">CCHC-type domain-containing protein</fullName>
    </recommendedName>
</protein>